<evidence type="ECO:0000313" key="3">
    <source>
        <dbReference type="Proteomes" id="UP001501536"/>
    </source>
</evidence>
<feature type="compositionally biased region" description="Basic and acidic residues" evidence="1">
    <location>
        <begin position="53"/>
        <end position="68"/>
    </location>
</feature>
<feature type="region of interest" description="Disordered" evidence="1">
    <location>
        <begin position="513"/>
        <end position="533"/>
    </location>
</feature>
<reference evidence="3" key="1">
    <citation type="journal article" date="2019" name="Int. J. Syst. Evol. Microbiol.">
        <title>The Global Catalogue of Microorganisms (GCM) 10K type strain sequencing project: providing services to taxonomists for standard genome sequencing and annotation.</title>
        <authorList>
            <consortium name="The Broad Institute Genomics Platform"/>
            <consortium name="The Broad Institute Genome Sequencing Center for Infectious Disease"/>
            <person name="Wu L."/>
            <person name="Ma J."/>
        </authorList>
    </citation>
    <scope>NUCLEOTIDE SEQUENCE [LARGE SCALE GENOMIC DNA]</scope>
    <source>
        <strain evidence="3">JCM 16961</strain>
    </source>
</reference>
<sequence length="765" mass="80637">MGAMTDKHAAPPVSRRTLLGVTLAGAVAGAAGCGVTVPPGERATTEAAPPSPRGHEPGERSNERREEVLVGSPLQQVVIPVAGWGRTPDGRDIAVMVAAGSPGTITVIDANSGAALEAFELHAEDEEEDATASAWAVAVDSESGTAFVGTTDGRAFLIDTASMSLAPVVGVPADRPFFERAVPDGDGGFLATTYGDGRLLRFTPTPPDDRAAGSAPGGGTWREYGPFGQENAYSIGLARAGTDAYVGTGTSEPAVFKVGLTDGRIERIDLPAPKPSYSGERTFVYDLAVSGDYLFARVDPENRVYIRNTATGHWTASIPDVAPGLAVQHPGSSHPALFFAGLDQRLYEYDPVARTRPVRRSLQVSALRGAGWIRLPGRRHRYRLTTTNATGMLLTWDATSGGSGRIRADVKAGSRPIRSLGVGPDGRLFAGAFGTAYSVATYTPQPLTDEFQDGSGRFGTLPCHGQIEAFGVHGHDLLAGSYPGANLQRLMRWNPLAPAGHSNSPLSARLGNLLDPDAEAPRRRTSGSRAVETPEDGLDHVKVDLDLAPDTGQDRPVCLLSHGGRVLVGTAPDYGQTGGALTIVDPAFTAQRSYRDVVPGQSPLCLAPGRTRDEALAGMGPAAGYGAEAAAAEGRVARIDLRTGEVLASTVPVAGEMNVSALALDADDGTLWGITRNSVFQLRVPDLRVLRAQRYGDRRDSARYVTGRTLHDAGTALMGCAGGDIFEIDKATLARRLIARGTNLLRLESGELYYSRGSQLFRRLH</sequence>
<name>A0ABP7CSQ0_9MICC</name>
<feature type="region of interest" description="Disordered" evidence="1">
    <location>
        <begin position="202"/>
        <end position="221"/>
    </location>
</feature>
<dbReference type="EMBL" id="BAABCJ010000001">
    <property type="protein sequence ID" value="GAA3693270.1"/>
    <property type="molecule type" value="Genomic_DNA"/>
</dbReference>
<dbReference type="InterPro" id="IPR006311">
    <property type="entry name" value="TAT_signal"/>
</dbReference>
<dbReference type="Proteomes" id="UP001501536">
    <property type="component" value="Unassembled WGS sequence"/>
</dbReference>
<comment type="caution">
    <text evidence="2">The sequence shown here is derived from an EMBL/GenBank/DDBJ whole genome shotgun (WGS) entry which is preliminary data.</text>
</comment>
<dbReference type="SUPFAM" id="SSF50998">
    <property type="entry name" value="Quinoprotein alcohol dehydrogenase-like"/>
    <property type="match status" value="2"/>
</dbReference>
<gene>
    <name evidence="2" type="ORF">GCM10022377_02310</name>
</gene>
<dbReference type="InterPro" id="IPR015943">
    <property type="entry name" value="WD40/YVTN_repeat-like_dom_sf"/>
</dbReference>
<evidence type="ECO:0000256" key="1">
    <source>
        <dbReference type="SAM" id="MobiDB-lite"/>
    </source>
</evidence>
<dbReference type="PROSITE" id="PS51257">
    <property type="entry name" value="PROKAR_LIPOPROTEIN"/>
    <property type="match status" value="1"/>
</dbReference>
<feature type="region of interest" description="Disordered" evidence="1">
    <location>
        <begin position="31"/>
        <end position="69"/>
    </location>
</feature>
<protein>
    <submittedName>
        <fullName evidence="2">Uncharacterized protein</fullName>
    </submittedName>
</protein>
<dbReference type="InterPro" id="IPR011047">
    <property type="entry name" value="Quinoprotein_ADH-like_sf"/>
</dbReference>
<keyword evidence="3" id="KW-1185">Reference proteome</keyword>
<evidence type="ECO:0000313" key="2">
    <source>
        <dbReference type="EMBL" id="GAA3693270.1"/>
    </source>
</evidence>
<proteinExistence type="predicted"/>
<dbReference type="Gene3D" id="2.130.10.10">
    <property type="entry name" value="YVTN repeat-like/Quinoprotein amine dehydrogenase"/>
    <property type="match status" value="1"/>
</dbReference>
<organism evidence="2 3">
    <name type="scientific">Zhihengliuella alba</name>
    <dbReference type="NCBI Taxonomy" id="547018"/>
    <lineage>
        <taxon>Bacteria</taxon>
        <taxon>Bacillati</taxon>
        <taxon>Actinomycetota</taxon>
        <taxon>Actinomycetes</taxon>
        <taxon>Micrococcales</taxon>
        <taxon>Micrococcaceae</taxon>
        <taxon>Zhihengliuella</taxon>
    </lineage>
</organism>
<dbReference type="PROSITE" id="PS51318">
    <property type="entry name" value="TAT"/>
    <property type="match status" value="1"/>
</dbReference>
<accession>A0ABP7CSQ0</accession>